<keyword evidence="3 10" id="KW-0227">DNA damage</keyword>
<evidence type="ECO:0000256" key="10">
    <source>
        <dbReference type="HAMAP-Rule" id="MF_01486"/>
    </source>
</evidence>
<keyword evidence="6 10" id="KW-0269">Exonuclease</keyword>
<keyword evidence="4 10" id="KW-0378">Hydrolase</keyword>
<evidence type="ECO:0000256" key="8">
    <source>
        <dbReference type="ARBA" id="ARBA00023125"/>
    </source>
</evidence>
<dbReference type="AlphaFoldDB" id="A0A2U8FP35"/>
<name>A0A2U8FP35_9BURK</name>
<evidence type="ECO:0000256" key="7">
    <source>
        <dbReference type="ARBA" id="ARBA00022840"/>
    </source>
</evidence>
<keyword evidence="2 10" id="KW-0547">Nucleotide-binding</keyword>
<proteinExistence type="inferred from homology"/>
<dbReference type="Gene3D" id="1.10.10.160">
    <property type="match status" value="1"/>
</dbReference>
<evidence type="ECO:0000256" key="3">
    <source>
        <dbReference type="ARBA" id="ARBA00022763"/>
    </source>
</evidence>
<dbReference type="SUPFAM" id="SSF52980">
    <property type="entry name" value="Restriction endonuclease-like"/>
    <property type="match status" value="1"/>
</dbReference>
<dbReference type="GO" id="GO:0003678">
    <property type="term" value="F:DNA helicase activity"/>
    <property type="evidence" value="ECO:0007669"/>
    <property type="project" value="UniProtKB-UniRule"/>
</dbReference>
<dbReference type="KEGG" id="aon:DEH84_04560"/>
<dbReference type="PIRSF" id="PIRSF000980">
    <property type="entry name" value="RecC"/>
    <property type="match status" value="1"/>
</dbReference>
<gene>
    <name evidence="10 13" type="primary">recC</name>
    <name evidence="13" type="ORF">DEH84_04560</name>
</gene>
<dbReference type="Gene3D" id="1.10.486.10">
    <property type="entry name" value="PCRA, domain 4"/>
    <property type="match status" value="1"/>
</dbReference>
<evidence type="ECO:0000313" key="13">
    <source>
        <dbReference type="EMBL" id="AWI52773.1"/>
    </source>
</evidence>
<dbReference type="NCBIfam" id="TIGR01450">
    <property type="entry name" value="recC"/>
    <property type="match status" value="1"/>
</dbReference>
<keyword evidence="1 10" id="KW-0540">Nuclease</keyword>
<dbReference type="InterPro" id="IPR041500">
    <property type="entry name" value="RecC_C"/>
</dbReference>
<keyword evidence="14" id="KW-1185">Reference proteome</keyword>
<evidence type="ECO:0000313" key="14">
    <source>
        <dbReference type="Proteomes" id="UP000244892"/>
    </source>
</evidence>
<comment type="function">
    <text evidence="10">A helicase/nuclease that prepares dsDNA breaks (DSB) for recombinational DNA repair. Binds to DSBs and unwinds DNA via a highly rapid and processive ATP-dependent bidirectional helicase activity. Unwinds dsDNA until it encounters a Chi (crossover hotspot instigator) sequence from the 3' direction. Cuts ssDNA a few nucleotides 3' to the Chi site. The properties and activities of the enzyme are changed at Chi. The Chi-altered holoenzyme produces a long 3'-ssDNA overhang and facilitates RecA-binding to the ssDNA for homologous DNA recombination and repair. Holoenzyme degrades any linearized DNA that is unable to undergo homologous recombination. In the holoenzyme this subunit recognizes the wild-type Chi sequence, and when added to isolated RecB increases its ATP-dependent helicase processivity.</text>
</comment>
<dbReference type="PANTHER" id="PTHR30591:SF1">
    <property type="entry name" value="RECBCD ENZYME SUBUNIT RECC"/>
    <property type="match status" value="1"/>
</dbReference>
<dbReference type="RefSeq" id="WP_109035172.1">
    <property type="nucleotide sequence ID" value="NZ_CP029210.1"/>
</dbReference>
<dbReference type="InterPro" id="IPR006697">
    <property type="entry name" value="RecC"/>
</dbReference>
<keyword evidence="7 10" id="KW-0067">ATP-binding</keyword>
<feature type="domain" description="RecC C-terminal" evidence="12">
    <location>
        <begin position="881"/>
        <end position="1141"/>
    </location>
</feature>
<evidence type="ECO:0000256" key="4">
    <source>
        <dbReference type="ARBA" id="ARBA00022801"/>
    </source>
</evidence>
<keyword evidence="9 10" id="KW-0234">DNA repair</keyword>
<accession>A0A2U8FP35</accession>
<evidence type="ECO:0000256" key="5">
    <source>
        <dbReference type="ARBA" id="ARBA00022806"/>
    </source>
</evidence>
<evidence type="ECO:0000256" key="2">
    <source>
        <dbReference type="ARBA" id="ARBA00022741"/>
    </source>
</evidence>
<keyword evidence="8 10" id="KW-0238">DNA-binding</keyword>
<dbReference type="GO" id="GO:0008854">
    <property type="term" value="F:exodeoxyribonuclease V activity"/>
    <property type="evidence" value="ECO:0007669"/>
    <property type="project" value="InterPro"/>
</dbReference>
<keyword evidence="5 10" id="KW-0347">Helicase</keyword>
<dbReference type="Gene3D" id="3.40.50.300">
    <property type="entry name" value="P-loop containing nucleotide triphosphate hydrolases"/>
    <property type="match status" value="1"/>
</dbReference>
<dbReference type="Proteomes" id="UP000244892">
    <property type="component" value="Chromosome"/>
</dbReference>
<protein>
    <recommendedName>
        <fullName evidence="10">RecBCD enzyme subunit RecC</fullName>
    </recommendedName>
    <alternativeName>
        <fullName evidence="10">Exonuclease V subunit RecC</fullName>
        <shortName evidence="10">ExoV subunit RecC</shortName>
    </alternativeName>
    <alternativeName>
        <fullName evidence="10">Helicase/nuclease RecBCD subunit RecC</fullName>
    </alternativeName>
</protein>
<dbReference type="EMBL" id="CP029210">
    <property type="protein sequence ID" value="AWI52773.1"/>
    <property type="molecule type" value="Genomic_DNA"/>
</dbReference>
<dbReference type="GO" id="GO:0000724">
    <property type="term" value="P:double-strand break repair via homologous recombination"/>
    <property type="evidence" value="ECO:0007669"/>
    <property type="project" value="UniProtKB-UniRule"/>
</dbReference>
<evidence type="ECO:0000256" key="11">
    <source>
        <dbReference type="SAM" id="MobiDB-lite"/>
    </source>
</evidence>
<dbReference type="InterPro" id="IPR013986">
    <property type="entry name" value="DExx_box_DNA_helicase_dom_sf"/>
</dbReference>
<dbReference type="Gene3D" id="1.10.10.990">
    <property type="match status" value="1"/>
</dbReference>
<sequence>MTTLIQPGLLTLHSHRAERLADTVLAWLAGNPLAPLEEEVILVQSNGMAEWLKMTLAQRAGVCAATRVELPGRFMWRTYRQVLGTDAVSAHIPLDKTGLTWRLMRLLPMLLGEPGFEPIAGFLRPNEPDRLYQLAARLADLFDQYQVYRADWLDDWEQGRDHLRVPGRPDLALPADQRWQPALWRTLTQELDEHERACIRPRLHGRVVAALEQGQPLSRPVARRVVLFGMTHVPLATMELLAALSGHSQVMLAVPNPCRYHWADIMDGRELLRSAWRRLPLRGEVDLSAVPLESMHAHAHPLLAAWGRQGRDFVRQLDAFEEERQARQMSLPRIDLFDEEDADQPTLLEQVQQRVRDLVPLAEHPDVRVPAGDRSIVFHVAHSAQREVEVLHDQLLQLFADSAAEGRPVQPRDVVVMVPDVEVTAPAIRAVFGQHSRHDPRYIPFDIADLSTRASSPLVAALEWLLRLPQQRSRLSELRDLIDVPAVARRFGIDPEAHPRLAQWMSGSGIRWGLHAGQREALDLAACGEQNTAWFGLRRMLLGYASGAGRLAGSVGQDDAAVFAGIEPYDEVGGLEAELAGALAALLDALLAWWAEARQDASPAVWADRARALLAAVFAAADEADRHTLTALEEALSTWQTACDEAGFADAVSLDVMREAWLAALDAPALNKRFRAGGVTFCTLMPMRAIPFKVVCLLGMNDGDYPRRAPRSDFDLMGLPGQVRPGDRSRRDDDRQLMLEAVLSARRMLYVSWTGRSVRDNTEQPPSVLVSQLRDYLTAGWLAEDEADPVTRRALLRDRTTEHPLQPFSRRYFEADSLLFTHAREWRAAHDAPLAMDEVPGTDGPGDAPLSDEAEATSPIPSMATAIPPLPPFEPDPHVPLTLAQLTSFVRRPVGTFFRQRLNVVFDELADLGEDEETFALDGLENHQLADALLKDVVVEVGAGRGEAGATLLAARVDAQIARIQRAGRLPMGGLGERQASALRDQVLPALTAWYTLRKAWAQPAPRQRVQIEHRGMLFADWLDQLHHLGDEPEAGADLGALPPQEPVERAWLALDPGRLMEDLDEGPPRIKKLLGAWVRSLAAAACGLRVGGRIVGSDATLHIHPMQPEQADADLAALIDLWRDGLSAPLPAALETGLAQVSDNGKPQEAYEGAKFRRGEVEQDPCLARLFPDYDTLCGHPRYDEVCETLYRRLADWASDHVAWRAHPEPIGHTPAAHPHSEDASA</sequence>
<dbReference type="Pfam" id="PF04257">
    <property type="entry name" value="Exonuc_V_gamma"/>
    <property type="match status" value="1"/>
</dbReference>
<dbReference type="Gene3D" id="3.40.50.10930">
    <property type="match status" value="1"/>
</dbReference>
<dbReference type="SUPFAM" id="SSF52540">
    <property type="entry name" value="P-loop containing nucleoside triphosphate hydrolases"/>
    <property type="match status" value="2"/>
</dbReference>
<dbReference type="OrthoDB" id="9762834at2"/>
<dbReference type="HAMAP" id="MF_01486">
    <property type="entry name" value="RecC"/>
    <property type="match status" value="1"/>
</dbReference>
<evidence type="ECO:0000256" key="9">
    <source>
        <dbReference type="ARBA" id="ARBA00023204"/>
    </source>
</evidence>
<dbReference type="PANTHER" id="PTHR30591">
    <property type="entry name" value="RECBCD ENZYME SUBUNIT RECC"/>
    <property type="match status" value="1"/>
</dbReference>
<dbReference type="GO" id="GO:0009338">
    <property type="term" value="C:exodeoxyribonuclease V complex"/>
    <property type="evidence" value="ECO:0007669"/>
    <property type="project" value="InterPro"/>
</dbReference>
<reference evidence="13 14" key="1">
    <citation type="submission" date="2018-05" db="EMBL/GenBank/DDBJ databases">
        <title>complete genome sequence of Aquabacterium olei NBRC 110486.</title>
        <authorList>
            <person name="Tang B."/>
            <person name="Chang J."/>
            <person name="Zhang L."/>
            <person name="Yang H."/>
        </authorList>
    </citation>
    <scope>NUCLEOTIDE SEQUENCE [LARGE SCALE GENOMIC DNA]</scope>
    <source>
        <strain evidence="13 14">NBRC 110486</strain>
    </source>
</reference>
<comment type="subunit">
    <text evidence="10">Heterotrimer of RecB, RecC and RecD. All subunits contribute to DNA-binding.</text>
</comment>
<evidence type="ECO:0000256" key="6">
    <source>
        <dbReference type="ARBA" id="ARBA00022839"/>
    </source>
</evidence>
<dbReference type="GO" id="GO:0005524">
    <property type="term" value="F:ATP binding"/>
    <property type="evidence" value="ECO:0007669"/>
    <property type="project" value="UniProtKB-UniRule"/>
</dbReference>
<dbReference type="Pfam" id="PF17946">
    <property type="entry name" value="RecC_C"/>
    <property type="match status" value="1"/>
</dbReference>
<organism evidence="13 14">
    <name type="scientific">Aquabacterium olei</name>
    <dbReference type="NCBI Taxonomy" id="1296669"/>
    <lineage>
        <taxon>Bacteria</taxon>
        <taxon>Pseudomonadati</taxon>
        <taxon>Pseudomonadota</taxon>
        <taxon>Betaproteobacteria</taxon>
        <taxon>Burkholderiales</taxon>
        <taxon>Aquabacterium</taxon>
    </lineage>
</organism>
<feature type="region of interest" description="Disordered" evidence="11">
    <location>
        <begin position="835"/>
        <end position="856"/>
    </location>
</feature>
<comment type="similarity">
    <text evidence="10">Belongs to the RecC family.</text>
</comment>
<dbReference type="GO" id="GO:0003677">
    <property type="term" value="F:DNA binding"/>
    <property type="evidence" value="ECO:0007669"/>
    <property type="project" value="UniProtKB-UniRule"/>
</dbReference>
<comment type="miscellaneous">
    <text evidence="10">In the RecBCD complex, RecB has a slow 3'-5' helicase, an exonuclease activity and loads RecA onto ssDNA, RecD has a fast 5'-3' helicase activity, while RecC stimulates the ATPase and processivity of the RecB helicase and contributes to recognition of the Chi site.</text>
</comment>
<evidence type="ECO:0000259" key="12">
    <source>
        <dbReference type="Pfam" id="PF17946"/>
    </source>
</evidence>
<evidence type="ECO:0000256" key="1">
    <source>
        <dbReference type="ARBA" id="ARBA00022722"/>
    </source>
</evidence>
<dbReference type="InterPro" id="IPR027417">
    <property type="entry name" value="P-loop_NTPase"/>
</dbReference>
<dbReference type="InterPro" id="IPR011335">
    <property type="entry name" value="Restrct_endonuc-II-like"/>
</dbReference>